<evidence type="ECO:0000313" key="2">
    <source>
        <dbReference type="EMBL" id="AEF96520.1"/>
    </source>
</evidence>
<dbReference type="HOGENOM" id="CLU_1998728_0_0_2"/>
<dbReference type="Proteomes" id="UP000009227">
    <property type="component" value="Chromosome"/>
</dbReference>
<dbReference type="InterPro" id="IPR007212">
    <property type="entry name" value="Zf-like"/>
</dbReference>
<dbReference type="Pfam" id="PF04071">
    <property type="entry name" value="zf-like"/>
    <property type="match status" value="1"/>
</dbReference>
<sequence>MVMIELAKKHLKKVLEVCGANRNCEYYPCHFDGQVCLWCYCPFYPCEDENFGEWIERKDGTKVWSCMNCHWIHKPEVACEVLKEILELTKDKSIDEAIGLLDDREVLLKIRNKVLEKFKKEKKDDTGGC</sequence>
<organism evidence="3">
    <name type="scientific">Methanotorris igneus (strain DSM 5666 / JCM 11834 / Kol 5)</name>
    <dbReference type="NCBI Taxonomy" id="880724"/>
    <lineage>
        <taxon>Archaea</taxon>
        <taxon>Methanobacteriati</taxon>
        <taxon>Methanobacteriota</taxon>
        <taxon>Methanomada group</taxon>
        <taxon>Methanococci</taxon>
        <taxon>Methanococcales</taxon>
        <taxon>Methanocaldococcaceae</taxon>
        <taxon>Methanotorris</taxon>
    </lineage>
</organism>
<dbReference type="EMBL" id="CP002737">
    <property type="protein sequence ID" value="AEF96520.1"/>
    <property type="molecule type" value="Genomic_DNA"/>
</dbReference>
<keyword evidence="3" id="KW-1185">Reference proteome</keyword>
<dbReference type="AlphaFoldDB" id="F6BDF9"/>
<accession>F6BDF9</accession>
<dbReference type="KEGG" id="mig:Metig_0977"/>
<protein>
    <submittedName>
        <fullName evidence="2">Cysteine-rich small domain protein</fullName>
    </submittedName>
</protein>
<dbReference type="STRING" id="880724.Metig_0977"/>
<evidence type="ECO:0000313" key="3">
    <source>
        <dbReference type="Proteomes" id="UP000009227"/>
    </source>
</evidence>
<gene>
    <name evidence="2" type="ordered locus">Metig_0977</name>
</gene>
<reference evidence="2 3" key="1">
    <citation type="submission" date="2011-05" db="EMBL/GenBank/DDBJ databases">
        <title>Complete sequence of Methanotorris igneus Kol 5.</title>
        <authorList>
            <consortium name="US DOE Joint Genome Institute"/>
            <person name="Lucas S."/>
            <person name="Han J."/>
            <person name="Lapidus A."/>
            <person name="Cheng J.-F."/>
            <person name="Goodwin L."/>
            <person name="Pitluck S."/>
            <person name="Peters L."/>
            <person name="Mikhailova N."/>
            <person name="Chertkov O."/>
            <person name="Han C."/>
            <person name="Tapia R."/>
            <person name="Land M."/>
            <person name="Hauser L."/>
            <person name="Kyrpides N."/>
            <person name="Ivanova N."/>
            <person name="Pagani I."/>
            <person name="Sieprawska-Lupa M."/>
            <person name="Whitman W."/>
            <person name="Woyke T."/>
        </authorList>
    </citation>
    <scope>NUCLEOTIDE SEQUENCE [LARGE SCALE GENOMIC DNA]</scope>
    <source>
        <strain evidence="3">DSM 5666 / JCM 11834 / Kol 5</strain>
    </source>
</reference>
<proteinExistence type="predicted"/>
<evidence type="ECO:0000259" key="1">
    <source>
        <dbReference type="Pfam" id="PF04071"/>
    </source>
</evidence>
<feature type="domain" description="Cysteine-rich small" evidence="1">
    <location>
        <begin position="17"/>
        <end position="89"/>
    </location>
</feature>
<name>F6BDF9_METIK</name>